<keyword evidence="6 7" id="KW-0472">Membrane</keyword>
<organism evidence="8 9">
    <name type="scientific">Blepharisma stoltei</name>
    <dbReference type="NCBI Taxonomy" id="1481888"/>
    <lineage>
        <taxon>Eukaryota</taxon>
        <taxon>Sar</taxon>
        <taxon>Alveolata</taxon>
        <taxon>Ciliophora</taxon>
        <taxon>Postciliodesmatophora</taxon>
        <taxon>Heterotrichea</taxon>
        <taxon>Heterotrichida</taxon>
        <taxon>Blepharismidae</taxon>
        <taxon>Blepharisma</taxon>
    </lineage>
</organism>
<evidence type="ECO:0000256" key="2">
    <source>
        <dbReference type="ARBA" id="ARBA00022448"/>
    </source>
</evidence>
<gene>
    <name evidence="8" type="ORF">BSTOLATCC_MIC24305</name>
</gene>
<dbReference type="PANTHER" id="PTHR23517">
    <property type="entry name" value="RESISTANCE PROTEIN MDTM, PUTATIVE-RELATED-RELATED"/>
    <property type="match status" value="1"/>
</dbReference>
<dbReference type="InterPro" id="IPR036259">
    <property type="entry name" value="MFS_trans_sf"/>
</dbReference>
<sequence>MASSDPKERQKLIGKINEFTSLKAKKQSPWMEFTNTLFIIGQSHFELFSVYIINILLSLDYYILTTMIPLYFTQEQGTSDTAAGVIFGLVGIVIGIFAIILGPIINRFGCRKSLICASAFTLIGFLMVLSTRNLIVNLIANILFLSVGCAMSWSSVELGAKLFTVEKARNTSNSLLMMGNFFSGIIAGVSIDWIWITDTDLDHAYFLIYFTAAVAAGLSLVVSFTITDPTENIEEEETEEVQFSFELFKSKKFIRFSALILLITVLRSGCFGHLDATFPKYLVRQSGGKAHFGAYLALHSITMLVGALGFTPLAFVLSSYALIVIGGFLGAIAPLILVFGMNSMFCMIFVIIISCGECIWIPRLLDYTVKIAPKGTEGIYLALCNCPFYFAMILTGVFSGSLLEAYCPEDDNSNCYKMWFVIGLSTICIPIILVIFRPWLEEPEMKSELEYVVIKEPELKYDRVSMG</sequence>
<evidence type="ECO:0000313" key="9">
    <source>
        <dbReference type="Proteomes" id="UP001162131"/>
    </source>
</evidence>
<dbReference type="Pfam" id="PF07690">
    <property type="entry name" value="MFS_1"/>
    <property type="match status" value="1"/>
</dbReference>
<feature type="transmembrane region" description="Helical" evidence="7">
    <location>
        <begin position="347"/>
        <end position="366"/>
    </location>
</feature>
<dbReference type="PANTHER" id="PTHR23517:SF3">
    <property type="entry name" value="INTEGRAL MEMBRANE TRANSPORT PROTEIN"/>
    <property type="match status" value="1"/>
</dbReference>
<feature type="transmembrane region" description="Helical" evidence="7">
    <location>
        <begin position="84"/>
        <end position="105"/>
    </location>
</feature>
<feature type="transmembrane region" description="Helical" evidence="7">
    <location>
        <begin position="320"/>
        <end position="341"/>
    </location>
</feature>
<evidence type="ECO:0000256" key="7">
    <source>
        <dbReference type="SAM" id="Phobius"/>
    </source>
</evidence>
<proteinExistence type="predicted"/>
<keyword evidence="9" id="KW-1185">Reference proteome</keyword>
<dbReference type="EMBL" id="CAJZBQ010000023">
    <property type="protein sequence ID" value="CAG9319757.1"/>
    <property type="molecule type" value="Genomic_DNA"/>
</dbReference>
<dbReference type="Proteomes" id="UP001162131">
    <property type="component" value="Unassembled WGS sequence"/>
</dbReference>
<accession>A0AAU9J620</accession>
<evidence type="ECO:0008006" key="10">
    <source>
        <dbReference type="Google" id="ProtNLM"/>
    </source>
</evidence>
<feature type="transmembrane region" description="Helical" evidence="7">
    <location>
        <begin position="253"/>
        <end position="274"/>
    </location>
</feature>
<dbReference type="InterPro" id="IPR050171">
    <property type="entry name" value="MFS_Transporters"/>
</dbReference>
<evidence type="ECO:0000256" key="1">
    <source>
        <dbReference type="ARBA" id="ARBA00004651"/>
    </source>
</evidence>
<feature type="transmembrane region" description="Helical" evidence="7">
    <location>
        <begin position="48"/>
        <end position="72"/>
    </location>
</feature>
<comment type="caution">
    <text evidence="8">The sequence shown here is derived from an EMBL/GenBank/DDBJ whole genome shotgun (WGS) entry which is preliminary data.</text>
</comment>
<dbReference type="Gene3D" id="1.20.1250.20">
    <property type="entry name" value="MFS general substrate transporter like domains"/>
    <property type="match status" value="1"/>
</dbReference>
<name>A0AAU9J620_9CILI</name>
<evidence type="ECO:0000313" key="8">
    <source>
        <dbReference type="EMBL" id="CAG9319757.1"/>
    </source>
</evidence>
<evidence type="ECO:0000256" key="4">
    <source>
        <dbReference type="ARBA" id="ARBA00022692"/>
    </source>
</evidence>
<evidence type="ECO:0000256" key="6">
    <source>
        <dbReference type="ARBA" id="ARBA00023136"/>
    </source>
</evidence>
<keyword evidence="3" id="KW-1003">Cell membrane</keyword>
<keyword evidence="4 7" id="KW-0812">Transmembrane</keyword>
<dbReference type="GO" id="GO:0005886">
    <property type="term" value="C:plasma membrane"/>
    <property type="evidence" value="ECO:0007669"/>
    <property type="project" value="UniProtKB-SubCell"/>
</dbReference>
<dbReference type="GO" id="GO:0022857">
    <property type="term" value="F:transmembrane transporter activity"/>
    <property type="evidence" value="ECO:0007669"/>
    <property type="project" value="InterPro"/>
</dbReference>
<feature type="transmembrane region" description="Helical" evidence="7">
    <location>
        <begin position="135"/>
        <end position="154"/>
    </location>
</feature>
<dbReference type="AlphaFoldDB" id="A0AAU9J620"/>
<feature type="transmembrane region" description="Helical" evidence="7">
    <location>
        <begin position="378"/>
        <end position="398"/>
    </location>
</feature>
<evidence type="ECO:0000256" key="5">
    <source>
        <dbReference type="ARBA" id="ARBA00022989"/>
    </source>
</evidence>
<feature type="transmembrane region" description="Helical" evidence="7">
    <location>
        <begin position="207"/>
        <end position="226"/>
    </location>
</feature>
<feature type="transmembrane region" description="Helical" evidence="7">
    <location>
        <begin position="294"/>
        <end position="313"/>
    </location>
</feature>
<keyword evidence="2" id="KW-0813">Transport</keyword>
<dbReference type="SUPFAM" id="SSF103473">
    <property type="entry name" value="MFS general substrate transporter"/>
    <property type="match status" value="1"/>
</dbReference>
<feature type="transmembrane region" description="Helical" evidence="7">
    <location>
        <begin position="418"/>
        <end position="436"/>
    </location>
</feature>
<feature type="transmembrane region" description="Helical" evidence="7">
    <location>
        <begin position="112"/>
        <end position="129"/>
    </location>
</feature>
<reference evidence="8" key="1">
    <citation type="submission" date="2021-09" db="EMBL/GenBank/DDBJ databases">
        <authorList>
            <consortium name="AG Swart"/>
            <person name="Singh M."/>
            <person name="Singh A."/>
            <person name="Seah K."/>
            <person name="Emmerich C."/>
        </authorList>
    </citation>
    <scope>NUCLEOTIDE SEQUENCE</scope>
    <source>
        <strain evidence="8">ATCC30299</strain>
    </source>
</reference>
<dbReference type="InterPro" id="IPR011701">
    <property type="entry name" value="MFS"/>
</dbReference>
<comment type="subcellular location">
    <subcellularLocation>
        <location evidence="1">Cell membrane</location>
        <topology evidence="1">Multi-pass membrane protein</topology>
    </subcellularLocation>
</comment>
<evidence type="ECO:0000256" key="3">
    <source>
        <dbReference type="ARBA" id="ARBA00022475"/>
    </source>
</evidence>
<keyword evidence="5 7" id="KW-1133">Transmembrane helix</keyword>
<protein>
    <recommendedName>
        <fullName evidence="10">Major facilitator superfamily (MFS) profile domain-containing protein</fullName>
    </recommendedName>
</protein>
<feature type="transmembrane region" description="Helical" evidence="7">
    <location>
        <begin position="175"/>
        <end position="195"/>
    </location>
</feature>